<dbReference type="AlphaFoldDB" id="A0A1H3CUB6"/>
<organism evidence="1 2">
    <name type="scientific">Geodermatophilus africanus</name>
    <dbReference type="NCBI Taxonomy" id="1137993"/>
    <lineage>
        <taxon>Bacteria</taxon>
        <taxon>Bacillati</taxon>
        <taxon>Actinomycetota</taxon>
        <taxon>Actinomycetes</taxon>
        <taxon>Geodermatophilales</taxon>
        <taxon>Geodermatophilaceae</taxon>
        <taxon>Geodermatophilus</taxon>
    </lineage>
</organism>
<reference evidence="2" key="1">
    <citation type="submission" date="2016-10" db="EMBL/GenBank/DDBJ databases">
        <authorList>
            <person name="Varghese N."/>
            <person name="Submissions S."/>
        </authorList>
    </citation>
    <scope>NUCLEOTIDE SEQUENCE [LARGE SCALE GENOMIC DNA]</scope>
    <source>
        <strain evidence="2">DSM 45422</strain>
    </source>
</reference>
<dbReference type="OrthoDB" id="4380893at2"/>
<evidence type="ECO:0000313" key="2">
    <source>
        <dbReference type="Proteomes" id="UP000198921"/>
    </source>
</evidence>
<gene>
    <name evidence="1" type="ORF">SAMN05660209_00753</name>
</gene>
<proteinExistence type="predicted"/>
<name>A0A1H3CUB6_9ACTN</name>
<dbReference type="Proteomes" id="UP000198921">
    <property type="component" value="Unassembled WGS sequence"/>
</dbReference>
<protein>
    <submittedName>
        <fullName evidence="1">Uncharacterized protein</fullName>
    </submittedName>
</protein>
<sequence>MTYADAPGIVVPLGGDGLGRLEQVLSQSDGDDRRALAARLLAEVVDVPSMSVEAAEWHGDARAVRAASISPASEIGRALTTITRAAPSATRGAGTLYRMVLPAKLAAGVSAGVLKPMQDAAGVGIKAAIVDGSHVIRGAGRFVPVPLRRTASVAPFGFTAGLALITAAMEYQARKDEQERFQRIERNLDKLVKHAQDDELSNLAASWRLLKQSAALLLDGQRPSGGDGNDAAAFHAHKAFQRAMTRVNRWKLAVAQLEDDPTPESMSEHLSTMFQPGGDVSAELELVFSALQLERARILLVGEQKIRQSDDMTLDGFRTVLADSLAEVTAAEADLLALADRLEAIQLKMPDGILSGWWGGTRPDDAMRAQRQLSVVARTMRQALLPAEQRPLAIDVVVESDGTMTLLDPEGVK</sequence>
<dbReference type="RefSeq" id="WP_091151622.1">
    <property type="nucleotide sequence ID" value="NZ_FNOT01000002.1"/>
</dbReference>
<dbReference type="STRING" id="1137993.SAMN05660209_00753"/>
<accession>A0A1H3CUB6</accession>
<keyword evidence="2" id="KW-1185">Reference proteome</keyword>
<dbReference type="EMBL" id="FNOT01000002">
    <property type="protein sequence ID" value="SDX57832.1"/>
    <property type="molecule type" value="Genomic_DNA"/>
</dbReference>
<evidence type="ECO:0000313" key="1">
    <source>
        <dbReference type="EMBL" id="SDX57832.1"/>
    </source>
</evidence>